<dbReference type="Proteomes" id="UP001152622">
    <property type="component" value="Chromosome 20"/>
</dbReference>
<protein>
    <submittedName>
        <fullName evidence="1">Uncharacterized protein</fullName>
    </submittedName>
</protein>
<keyword evidence="2" id="KW-1185">Reference proteome</keyword>
<comment type="caution">
    <text evidence="1">The sequence shown here is derived from an EMBL/GenBank/DDBJ whole genome shotgun (WGS) entry which is preliminary data.</text>
</comment>
<evidence type="ECO:0000313" key="2">
    <source>
        <dbReference type="Proteomes" id="UP001152622"/>
    </source>
</evidence>
<name>A0A9Q1IDL0_SYNKA</name>
<proteinExistence type="predicted"/>
<reference evidence="1" key="1">
    <citation type="journal article" date="2023" name="Science">
        <title>Genome structures resolve the early diversification of teleost fishes.</title>
        <authorList>
            <person name="Parey E."/>
            <person name="Louis A."/>
            <person name="Montfort J."/>
            <person name="Bouchez O."/>
            <person name="Roques C."/>
            <person name="Iampietro C."/>
            <person name="Lluch J."/>
            <person name="Castinel A."/>
            <person name="Donnadieu C."/>
            <person name="Desvignes T."/>
            <person name="Floi Bucao C."/>
            <person name="Jouanno E."/>
            <person name="Wen M."/>
            <person name="Mejri S."/>
            <person name="Dirks R."/>
            <person name="Jansen H."/>
            <person name="Henkel C."/>
            <person name="Chen W.J."/>
            <person name="Zahm M."/>
            <person name="Cabau C."/>
            <person name="Klopp C."/>
            <person name="Thompson A.W."/>
            <person name="Robinson-Rechavi M."/>
            <person name="Braasch I."/>
            <person name="Lecointre G."/>
            <person name="Bobe J."/>
            <person name="Postlethwait J.H."/>
            <person name="Berthelot C."/>
            <person name="Roest Crollius H."/>
            <person name="Guiguen Y."/>
        </authorList>
    </citation>
    <scope>NUCLEOTIDE SEQUENCE</scope>
    <source>
        <strain evidence="1">WJC10195</strain>
    </source>
</reference>
<accession>A0A9Q1IDL0</accession>
<organism evidence="1 2">
    <name type="scientific">Synaphobranchus kaupii</name>
    <name type="common">Kaup's arrowtooth eel</name>
    <dbReference type="NCBI Taxonomy" id="118154"/>
    <lineage>
        <taxon>Eukaryota</taxon>
        <taxon>Metazoa</taxon>
        <taxon>Chordata</taxon>
        <taxon>Craniata</taxon>
        <taxon>Vertebrata</taxon>
        <taxon>Euteleostomi</taxon>
        <taxon>Actinopterygii</taxon>
        <taxon>Neopterygii</taxon>
        <taxon>Teleostei</taxon>
        <taxon>Anguilliformes</taxon>
        <taxon>Synaphobranchidae</taxon>
        <taxon>Synaphobranchus</taxon>
    </lineage>
</organism>
<sequence length="101" mass="11131">MCASKTGSGTGLTELARLLSGLKQTCVNPRHPLGREGTGGGRATCHQWYRSWPTSALKAHGERSRGTDKALFICRAWRSVSGQRAVYTFTHRVDVLYRPVV</sequence>
<dbReference type="AlphaFoldDB" id="A0A9Q1IDL0"/>
<gene>
    <name evidence="1" type="ORF">SKAU_G00390730</name>
</gene>
<evidence type="ECO:0000313" key="1">
    <source>
        <dbReference type="EMBL" id="KAJ8335731.1"/>
    </source>
</evidence>
<dbReference type="EMBL" id="JAINUF010000020">
    <property type="protein sequence ID" value="KAJ8335731.1"/>
    <property type="molecule type" value="Genomic_DNA"/>
</dbReference>